<dbReference type="NCBIfam" id="TIGR00374">
    <property type="entry name" value="flippase-like domain"/>
    <property type="match status" value="1"/>
</dbReference>
<dbReference type="PANTHER" id="PTHR37693:SF1">
    <property type="entry name" value="INTEGRAL MEMBRANE PROTEIN"/>
    <property type="match status" value="1"/>
</dbReference>
<keyword evidence="4 6" id="KW-1133">Transmembrane helix</keyword>
<dbReference type="InterPro" id="IPR022791">
    <property type="entry name" value="L-PG_synthase/AglD"/>
</dbReference>
<keyword evidence="3 6" id="KW-0812">Transmembrane</keyword>
<evidence type="ECO:0000256" key="5">
    <source>
        <dbReference type="ARBA" id="ARBA00023136"/>
    </source>
</evidence>
<dbReference type="EMBL" id="VLKY01000001">
    <property type="protein sequence ID" value="TWI58540.1"/>
    <property type="molecule type" value="Genomic_DNA"/>
</dbReference>
<protein>
    <submittedName>
        <fullName evidence="7">Uncharacterized protein (TIRG00374 family)</fullName>
    </submittedName>
</protein>
<dbReference type="GO" id="GO:0005886">
    <property type="term" value="C:plasma membrane"/>
    <property type="evidence" value="ECO:0007669"/>
    <property type="project" value="UniProtKB-SubCell"/>
</dbReference>
<keyword evidence="5 6" id="KW-0472">Membrane</keyword>
<sequence length="333" mass="36364">MTRGFWLLVSALIAAVLIPLLLGGTGLLGRLLDFPLDLLALMLGMILVCWNINAIRLRLLLRRLHRTTHLRALGIVMASEFAFCATPGGAGGPLTLMALLARRGVRPAQATAVFAVDQLSDLLFFVFALIGILIYAVFHALSPHVGWLLGGSAALLTGVIIVVLGVARYHRTVLRTNGRLLRLLGMEPLKRLHWGRKVLRFRNALQDSLRMPKTVLVSVFLLSSLHWLLRNSILYMTLIGLGSTIPWAWTFLVQMLAMTAGQASLLPGGAGSAELASGALLTPMVGTATAGAAILIWRFVTYYFYLIAGAPVFIHLAGRPLLKRLIRFRRPQP</sequence>
<evidence type="ECO:0000313" key="8">
    <source>
        <dbReference type="Proteomes" id="UP000316905"/>
    </source>
</evidence>
<feature type="transmembrane region" description="Helical" evidence="6">
    <location>
        <begin position="122"/>
        <end position="141"/>
    </location>
</feature>
<dbReference type="RefSeq" id="WP_145136817.1">
    <property type="nucleotide sequence ID" value="NZ_VLKY01000001.1"/>
</dbReference>
<feature type="transmembrane region" description="Helical" evidence="6">
    <location>
        <begin position="303"/>
        <end position="322"/>
    </location>
</feature>
<feature type="transmembrane region" description="Helical" evidence="6">
    <location>
        <begin position="147"/>
        <end position="167"/>
    </location>
</feature>
<dbReference type="AlphaFoldDB" id="A0A562QQR2"/>
<comment type="caution">
    <text evidence="7">The sequence shown here is derived from an EMBL/GenBank/DDBJ whole genome shotgun (WGS) entry which is preliminary data.</text>
</comment>
<comment type="subcellular location">
    <subcellularLocation>
        <location evidence="1">Cell membrane</location>
        <topology evidence="1">Multi-pass membrane protein</topology>
    </subcellularLocation>
</comment>
<evidence type="ECO:0000256" key="2">
    <source>
        <dbReference type="ARBA" id="ARBA00022475"/>
    </source>
</evidence>
<keyword evidence="2" id="KW-1003">Cell membrane</keyword>
<evidence type="ECO:0000256" key="6">
    <source>
        <dbReference type="SAM" id="Phobius"/>
    </source>
</evidence>
<dbReference type="PANTHER" id="PTHR37693">
    <property type="entry name" value="PHOSPHATIDYLGLYCEROL LYSYLTRANSFERASE"/>
    <property type="match status" value="1"/>
</dbReference>
<keyword evidence="8" id="KW-1185">Reference proteome</keyword>
<evidence type="ECO:0000256" key="1">
    <source>
        <dbReference type="ARBA" id="ARBA00004651"/>
    </source>
</evidence>
<name>A0A562QQR2_9PSED</name>
<dbReference type="Proteomes" id="UP000316905">
    <property type="component" value="Unassembled WGS sequence"/>
</dbReference>
<dbReference type="OrthoDB" id="5559127at2"/>
<accession>A0A562QQR2</accession>
<evidence type="ECO:0000256" key="4">
    <source>
        <dbReference type="ARBA" id="ARBA00022989"/>
    </source>
</evidence>
<evidence type="ECO:0000313" key="7">
    <source>
        <dbReference type="EMBL" id="TWI58540.1"/>
    </source>
</evidence>
<dbReference type="Pfam" id="PF03706">
    <property type="entry name" value="LPG_synthase_TM"/>
    <property type="match status" value="1"/>
</dbReference>
<gene>
    <name evidence="7" type="ORF">IQ22_00246</name>
</gene>
<feature type="transmembrane region" description="Helical" evidence="6">
    <location>
        <begin position="39"/>
        <end position="61"/>
    </location>
</feature>
<evidence type="ECO:0000256" key="3">
    <source>
        <dbReference type="ARBA" id="ARBA00022692"/>
    </source>
</evidence>
<feature type="transmembrane region" description="Helical" evidence="6">
    <location>
        <begin position="235"/>
        <end position="257"/>
    </location>
</feature>
<organism evidence="7 8">
    <name type="scientific">Pseudomonas duriflava</name>
    <dbReference type="NCBI Taxonomy" id="459528"/>
    <lineage>
        <taxon>Bacteria</taxon>
        <taxon>Pseudomonadati</taxon>
        <taxon>Pseudomonadota</taxon>
        <taxon>Gammaproteobacteria</taxon>
        <taxon>Pseudomonadales</taxon>
        <taxon>Pseudomonadaceae</taxon>
        <taxon>Pseudomonas</taxon>
    </lineage>
</organism>
<feature type="transmembrane region" description="Helical" evidence="6">
    <location>
        <begin position="278"/>
        <end position="297"/>
    </location>
</feature>
<proteinExistence type="predicted"/>
<reference evidence="7 8" key="1">
    <citation type="journal article" date="2015" name="Stand. Genomic Sci.">
        <title>Genomic Encyclopedia of Bacterial and Archaeal Type Strains, Phase III: the genomes of soil and plant-associated and newly described type strains.</title>
        <authorList>
            <person name="Whitman W.B."/>
            <person name="Woyke T."/>
            <person name="Klenk H.P."/>
            <person name="Zhou Y."/>
            <person name="Lilburn T.G."/>
            <person name="Beck B.J."/>
            <person name="De Vos P."/>
            <person name="Vandamme P."/>
            <person name="Eisen J.A."/>
            <person name="Garrity G."/>
            <person name="Hugenholtz P."/>
            <person name="Kyrpides N.C."/>
        </authorList>
    </citation>
    <scope>NUCLEOTIDE SEQUENCE [LARGE SCALE GENOMIC DNA]</scope>
    <source>
        <strain evidence="7 8">CGMCC 1.6858</strain>
    </source>
</reference>